<dbReference type="RefSeq" id="WP_089651203.1">
    <property type="nucleotide sequence ID" value="NZ_FNIZ01000003.1"/>
</dbReference>
<accession>A0A1H0H7V2</accession>
<dbReference type="AlphaFoldDB" id="A0A1H0H7V2"/>
<dbReference type="InterPro" id="IPR050445">
    <property type="entry name" value="Bact_polysacc_biosynth/exp"/>
</dbReference>
<evidence type="ECO:0000313" key="11">
    <source>
        <dbReference type="Proteomes" id="UP000198860"/>
    </source>
</evidence>
<evidence type="ECO:0000256" key="4">
    <source>
        <dbReference type="ARBA" id="ARBA00022692"/>
    </source>
</evidence>
<dbReference type="PANTHER" id="PTHR32309">
    <property type="entry name" value="TYROSINE-PROTEIN KINASE"/>
    <property type="match status" value="1"/>
</dbReference>
<name>A0A1H0H7V2_HALAD</name>
<organism evidence="10 11">
    <name type="scientific">Halobacillus aidingensis</name>
    <dbReference type="NCBI Taxonomy" id="240303"/>
    <lineage>
        <taxon>Bacteria</taxon>
        <taxon>Bacillati</taxon>
        <taxon>Bacillota</taxon>
        <taxon>Bacilli</taxon>
        <taxon>Bacillales</taxon>
        <taxon>Bacillaceae</taxon>
        <taxon>Halobacillus</taxon>
    </lineage>
</organism>
<comment type="subcellular location">
    <subcellularLocation>
        <location evidence="1">Cell membrane</location>
        <topology evidence="1">Multi-pass membrane protein</topology>
    </subcellularLocation>
</comment>
<feature type="region of interest" description="Disordered" evidence="7">
    <location>
        <begin position="222"/>
        <end position="251"/>
    </location>
</feature>
<evidence type="ECO:0000256" key="8">
    <source>
        <dbReference type="SAM" id="Phobius"/>
    </source>
</evidence>
<dbReference type="Pfam" id="PF02706">
    <property type="entry name" value="Wzz"/>
    <property type="match status" value="1"/>
</dbReference>
<keyword evidence="11" id="KW-1185">Reference proteome</keyword>
<feature type="transmembrane region" description="Helical" evidence="8">
    <location>
        <begin position="21"/>
        <end position="40"/>
    </location>
</feature>
<keyword evidence="4 8" id="KW-0812">Transmembrane</keyword>
<protein>
    <submittedName>
        <fullName evidence="10">Capsular polysaccharide biosynthesis protein</fullName>
    </submittedName>
</protein>
<evidence type="ECO:0000313" key="10">
    <source>
        <dbReference type="EMBL" id="SDO14991.1"/>
    </source>
</evidence>
<feature type="transmembrane region" description="Helical" evidence="8">
    <location>
        <begin position="170"/>
        <end position="189"/>
    </location>
</feature>
<evidence type="ECO:0000256" key="1">
    <source>
        <dbReference type="ARBA" id="ARBA00004651"/>
    </source>
</evidence>
<gene>
    <name evidence="10" type="ORF">SAMN05421677_10377</name>
</gene>
<evidence type="ECO:0000256" key="6">
    <source>
        <dbReference type="ARBA" id="ARBA00023136"/>
    </source>
</evidence>
<sequence length="251" mass="28202">MQDQMDIKAFFSVLKKRILTIFIVTFFVFILVGAVSIFFMKPTYESMESIVVGDLNKQTTEYAESRELNMLLASTIDFIKSPSVLNYVSNEFSISYEDIEKQVVVQNTRNSQIVNVVVRGSSPDDTEKIANMIVVTTVDKMNQLFDVQDIYILSDSPNGTTAEKIGSTTLNLGIGVVIGLLAGIGVAFLREHLDDSIRTVSQVEKELGILVFGDLHLKRKTSRKRKHEENPIQRGRKMEVVEGEKKNEVSV</sequence>
<dbReference type="Proteomes" id="UP000198860">
    <property type="component" value="Unassembled WGS sequence"/>
</dbReference>
<dbReference type="EMBL" id="FNIZ01000003">
    <property type="protein sequence ID" value="SDO14991.1"/>
    <property type="molecule type" value="Genomic_DNA"/>
</dbReference>
<dbReference type="OrthoDB" id="2854392at2"/>
<evidence type="ECO:0000256" key="5">
    <source>
        <dbReference type="ARBA" id="ARBA00022989"/>
    </source>
</evidence>
<reference evidence="11" key="1">
    <citation type="submission" date="2016-10" db="EMBL/GenBank/DDBJ databases">
        <authorList>
            <person name="Varghese N."/>
            <person name="Submissions S."/>
        </authorList>
    </citation>
    <scope>NUCLEOTIDE SEQUENCE [LARGE SCALE GENOMIC DNA]</scope>
    <source>
        <strain evidence="11">CGMCC 1.3703</strain>
    </source>
</reference>
<dbReference type="GO" id="GO:0005886">
    <property type="term" value="C:plasma membrane"/>
    <property type="evidence" value="ECO:0007669"/>
    <property type="project" value="UniProtKB-SubCell"/>
</dbReference>
<comment type="similarity">
    <text evidence="2">Belongs to the CpsC/CapA family.</text>
</comment>
<proteinExistence type="inferred from homology"/>
<keyword evidence="3" id="KW-1003">Cell membrane</keyword>
<evidence type="ECO:0000256" key="2">
    <source>
        <dbReference type="ARBA" id="ARBA00006683"/>
    </source>
</evidence>
<dbReference type="InterPro" id="IPR003856">
    <property type="entry name" value="LPS_length_determ_N"/>
</dbReference>
<dbReference type="PANTHER" id="PTHR32309:SF13">
    <property type="entry name" value="FERRIC ENTEROBACTIN TRANSPORT PROTEIN FEPE"/>
    <property type="match status" value="1"/>
</dbReference>
<evidence type="ECO:0000256" key="7">
    <source>
        <dbReference type="SAM" id="MobiDB-lite"/>
    </source>
</evidence>
<evidence type="ECO:0000256" key="3">
    <source>
        <dbReference type="ARBA" id="ARBA00022475"/>
    </source>
</evidence>
<dbReference type="GO" id="GO:0004713">
    <property type="term" value="F:protein tyrosine kinase activity"/>
    <property type="evidence" value="ECO:0007669"/>
    <property type="project" value="TreeGrafter"/>
</dbReference>
<dbReference type="STRING" id="240303.SAMN05421677_10377"/>
<feature type="compositionally biased region" description="Basic and acidic residues" evidence="7">
    <location>
        <begin position="227"/>
        <end position="251"/>
    </location>
</feature>
<keyword evidence="5 8" id="KW-1133">Transmembrane helix</keyword>
<evidence type="ECO:0000259" key="9">
    <source>
        <dbReference type="Pfam" id="PF02706"/>
    </source>
</evidence>
<feature type="domain" description="Polysaccharide chain length determinant N-terminal" evidence="9">
    <location>
        <begin position="3"/>
        <end position="91"/>
    </location>
</feature>
<keyword evidence="6 8" id="KW-0472">Membrane</keyword>